<protein>
    <submittedName>
        <fullName evidence="2">Uncharacterized protein</fullName>
    </submittedName>
</protein>
<evidence type="ECO:0000313" key="3">
    <source>
        <dbReference type="Proteomes" id="UP000187209"/>
    </source>
</evidence>
<evidence type="ECO:0000256" key="1">
    <source>
        <dbReference type="ARBA" id="ARBA00008372"/>
    </source>
</evidence>
<comment type="caution">
    <text evidence="2">The sequence shown here is derived from an EMBL/GenBank/DDBJ whole genome shotgun (WGS) entry which is preliminary data.</text>
</comment>
<accession>A0A1R2C8T2</accession>
<proteinExistence type="inferred from homology"/>
<dbReference type="InterPro" id="IPR006941">
    <property type="entry name" value="RNase_CAF1"/>
</dbReference>
<organism evidence="2 3">
    <name type="scientific">Stentor coeruleus</name>
    <dbReference type="NCBI Taxonomy" id="5963"/>
    <lineage>
        <taxon>Eukaryota</taxon>
        <taxon>Sar</taxon>
        <taxon>Alveolata</taxon>
        <taxon>Ciliophora</taxon>
        <taxon>Postciliodesmatophora</taxon>
        <taxon>Heterotrichea</taxon>
        <taxon>Heterotrichida</taxon>
        <taxon>Stentoridae</taxon>
        <taxon>Stentor</taxon>
    </lineage>
</organism>
<dbReference type="InterPro" id="IPR036397">
    <property type="entry name" value="RNaseH_sf"/>
</dbReference>
<dbReference type="InterPro" id="IPR012337">
    <property type="entry name" value="RNaseH-like_sf"/>
</dbReference>
<reference evidence="2 3" key="1">
    <citation type="submission" date="2016-11" db="EMBL/GenBank/DDBJ databases">
        <title>The macronuclear genome of Stentor coeruleus: a giant cell with tiny introns.</title>
        <authorList>
            <person name="Slabodnick M."/>
            <person name="Ruby J.G."/>
            <person name="Reiff S.B."/>
            <person name="Swart E.C."/>
            <person name="Gosai S."/>
            <person name="Prabakaran S."/>
            <person name="Witkowska E."/>
            <person name="Larue G.E."/>
            <person name="Fisher S."/>
            <person name="Freeman R.M."/>
            <person name="Gunawardena J."/>
            <person name="Chu W."/>
            <person name="Stover N.A."/>
            <person name="Gregory B.D."/>
            <person name="Nowacki M."/>
            <person name="Derisi J."/>
            <person name="Roy S.W."/>
            <person name="Marshall W.F."/>
            <person name="Sood P."/>
        </authorList>
    </citation>
    <scope>NUCLEOTIDE SEQUENCE [LARGE SCALE GENOMIC DNA]</scope>
    <source>
        <strain evidence="2">WM001</strain>
    </source>
</reference>
<dbReference type="PANTHER" id="PTHR15092">
    <property type="entry name" value="POLY A -SPECIFIC RIBONUCLEASE/TARGET OF EGR1, MEMBER 1"/>
    <property type="match status" value="1"/>
</dbReference>
<dbReference type="SUPFAM" id="SSF82708">
    <property type="entry name" value="R3H domain"/>
    <property type="match status" value="1"/>
</dbReference>
<dbReference type="OrthoDB" id="414075at2759"/>
<gene>
    <name evidence="2" type="ORF">SteCoe_13243</name>
</gene>
<dbReference type="SUPFAM" id="SSF53098">
    <property type="entry name" value="Ribonuclease H-like"/>
    <property type="match status" value="1"/>
</dbReference>
<keyword evidence="3" id="KW-1185">Reference proteome</keyword>
<dbReference type="Gene3D" id="3.30.420.10">
    <property type="entry name" value="Ribonuclease H-like superfamily/Ribonuclease H"/>
    <property type="match status" value="2"/>
</dbReference>
<sequence>MDVQKNNFAEAVELFRESINHSQIIALDLEFTGVRGRPEGYVDSIEERYSGLRRIASTYKIIQVGLSCFIRKENQWEAHAYNFYVFPSEVPGYNQRVILEVGAINFLKDHHMDFNTWFYNGIPYLNESQSRDLEKKLSEVNEESSEDIVLTKTYEQVKMNEICFRIEKWLESGESHFEIPGLNAYLRKYLYNVVKKRFKGVFMESIKVEGSRDVTLVLKKADHTQIQEFEAKRLVEKTDQFYEKIGFRRIFSMLVESKKPLIVHNGCLDIMFTISCFQEELPEKYSDFKTLVNRLFPSIYDTRYLLENIPGLYEEFDKFAPAKGLKELYNFLKGNSGLQIVLGNKFEKYYDEKYAHEAGFDAFMTGICFLKLAEVHAEIENFKNYLPLFKSFFSIRLDGDDAMWSDQHFYVKGSDVKHYFSGNEGFLFKYVKEDECFVKPLNDEKYAEMQKVIASHNFYSVNVEGYFKSKKPSSDKPT</sequence>
<dbReference type="Proteomes" id="UP000187209">
    <property type="component" value="Unassembled WGS sequence"/>
</dbReference>
<dbReference type="InterPro" id="IPR051181">
    <property type="entry name" value="CAF1_poly(A)_ribonucleases"/>
</dbReference>
<dbReference type="AlphaFoldDB" id="A0A1R2C8T2"/>
<dbReference type="GO" id="GO:0000175">
    <property type="term" value="F:3'-5'-RNA exonuclease activity"/>
    <property type="evidence" value="ECO:0007669"/>
    <property type="project" value="TreeGrafter"/>
</dbReference>
<dbReference type="GO" id="GO:0003723">
    <property type="term" value="F:RNA binding"/>
    <property type="evidence" value="ECO:0007669"/>
    <property type="project" value="TreeGrafter"/>
</dbReference>
<evidence type="ECO:0000313" key="2">
    <source>
        <dbReference type="EMBL" id="OMJ85406.1"/>
    </source>
</evidence>
<comment type="similarity">
    <text evidence="1">Belongs to the CAF1 family.</text>
</comment>
<dbReference type="InterPro" id="IPR036867">
    <property type="entry name" value="R3H_dom_sf"/>
</dbReference>
<dbReference type="Pfam" id="PF04857">
    <property type="entry name" value="CAF1"/>
    <property type="match status" value="1"/>
</dbReference>
<name>A0A1R2C8T2_9CILI</name>
<dbReference type="PANTHER" id="PTHR15092:SF22">
    <property type="entry name" value="POLY(A)-SPECIFIC RIBONUCLEASE PNLDC1"/>
    <property type="match status" value="1"/>
</dbReference>
<dbReference type="EMBL" id="MPUH01000237">
    <property type="protein sequence ID" value="OMJ85406.1"/>
    <property type="molecule type" value="Genomic_DNA"/>
</dbReference>